<organism evidence="1 2">
    <name type="scientific">Petromyces alliaceus</name>
    <name type="common">Aspergillus alliaceus</name>
    <dbReference type="NCBI Taxonomy" id="209559"/>
    <lineage>
        <taxon>Eukaryota</taxon>
        <taxon>Fungi</taxon>
        <taxon>Dikarya</taxon>
        <taxon>Ascomycota</taxon>
        <taxon>Pezizomycotina</taxon>
        <taxon>Eurotiomycetes</taxon>
        <taxon>Eurotiomycetidae</taxon>
        <taxon>Eurotiales</taxon>
        <taxon>Aspergillaceae</taxon>
        <taxon>Aspergillus</taxon>
        <taxon>Aspergillus subgen. Circumdati</taxon>
    </lineage>
</organism>
<gene>
    <name evidence="1" type="ORF">ETB97_007078</name>
</gene>
<protein>
    <submittedName>
        <fullName evidence="1">Uncharacterized protein</fullName>
    </submittedName>
</protein>
<evidence type="ECO:0000313" key="2">
    <source>
        <dbReference type="Proteomes" id="UP000541154"/>
    </source>
</evidence>
<sequence length="213" mass="23400">MQGPEAFFMLHSQASFLELHRTTQIATMVRTEGLVNKSHGTTWIGTLINAVTDNEAHIGSYTLPNGTKGIRGSYTGFVEWYPWNSQPQHDCSTLHAAVVVFSNPFTTTAGAGQGSIYNVYIFSQFFNFGNLSYGGAIEFRPSSANGKLNYLQATFHSFVDGATTKDKNCKPANWGQSTRCAVLFRGDFSHTYHMTVRNSAGTTWIGTIIDTTS</sequence>
<reference evidence="1 2" key="1">
    <citation type="submission" date="2019-04" db="EMBL/GenBank/DDBJ databases">
        <title>Aspergillus burnettii sp. nov., novel species from soil in southeast Queensland.</title>
        <authorList>
            <person name="Gilchrist C.L.M."/>
            <person name="Pitt J.I."/>
            <person name="Lange L."/>
            <person name="Lacey H.J."/>
            <person name="Vuong D."/>
            <person name="Midgley D.J."/>
            <person name="Greenfield P."/>
            <person name="Bradbury M."/>
            <person name="Lacey E."/>
            <person name="Busk P.K."/>
            <person name="Pilgaard B."/>
            <person name="Chooi Y.H."/>
            <person name="Piggott A.M."/>
        </authorList>
    </citation>
    <scope>NUCLEOTIDE SEQUENCE [LARGE SCALE GENOMIC DNA]</scope>
    <source>
        <strain evidence="1 2">FRR 5400</strain>
    </source>
</reference>
<evidence type="ECO:0000313" key="1">
    <source>
        <dbReference type="EMBL" id="KAF5856628.1"/>
    </source>
</evidence>
<dbReference type="Proteomes" id="UP000541154">
    <property type="component" value="Unassembled WGS sequence"/>
</dbReference>
<name>A0A8H5ZTN1_PETAA</name>
<dbReference type="AlphaFoldDB" id="A0A8H5ZTN1"/>
<keyword evidence="2" id="KW-1185">Reference proteome</keyword>
<accession>A0A8H5ZTN1</accession>
<dbReference type="EMBL" id="SPNV01000305">
    <property type="protein sequence ID" value="KAF5856628.1"/>
    <property type="molecule type" value="Genomic_DNA"/>
</dbReference>
<proteinExistence type="predicted"/>
<comment type="caution">
    <text evidence="1">The sequence shown here is derived from an EMBL/GenBank/DDBJ whole genome shotgun (WGS) entry which is preliminary data.</text>
</comment>